<evidence type="ECO:0000313" key="1">
    <source>
        <dbReference type="EMBL" id="USR90010.1"/>
    </source>
</evidence>
<dbReference type="Proteomes" id="UP001056708">
    <property type="component" value="Chromosome"/>
</dbReference>
<evidence type="ECO:0000313" key="2">
    <source>
        <dbReference type="Proteomes" id="UP001056708"/>
    </source>
</evidence>
<protein>
    <submittedName>
        <fullName evidence="1">Uncharacterized protein</fullName>
    </submittedName>
</protein>
<organism evidence="1 2">
    <name type="scientific">Phormidium yuhuli AB48</name>
    <dbReference type="NCBI Taxonomy" id="2940671"/>
    <lineage>
        <taxon>Bacteria</taxon>
        <taxon>Bacillati</taxon>
        <taxon>Cyanobacteriota</taxon>
        <taxon>Cyanophyceae</taxon>
        <taxon>Oscillatoriophycideae</taxon>
        <taxon>Oscillatoriales</taxon>
        <taxon>Oscillatoriaceae</taxon>
        <taxon>Phormidium</taxon>
        <taxon>Phormidium yuhuli</taxon>
    </lineage>
</organism>
<name>A0ABY5AMG9_9CYAN</name>
<sequence length="86" mass="9814">MANTIKAQRAEILLGDISLEIFMLPDGTYCMSQTQVARSVERDLQELGDAYATNDIIRGENEELQRQLKAHGIEPFQDWPSEECRD</sequence>
<keyword evidence="2" id="KW-1185">Reference proteome</keyword>
<dbReference type="EMBL" id="CP098611">
    <property type="protein sequence ID" value="USR90010.1"/>
    <property type="molecule type" value="Genomic_DNA"/>
</dbReference>
<accession>A0ABY5AMG9</accession>
<dbReference type="RefSeq" id="WP_252661564.1">
    <property type="nucleotide sequence ID" value="NZ_CP098611.1"/>
</dbReference>
<proteinExistence type="predicted"/>
<gene>
    <name evidence="1" type="ORF">NEA10_14260</name>
</gene>
<reference evidence="1" key="1">
    <citation type="submission" date="2022-06" db="EMBL/GenBank/DDBJ databases">
        <title>Genome sequence of Phormidium yuhuli AB48 isolated from an industrial photobioreactor environment.</title>
        <authorList>
            <person name="Qiu Y."/>
            <person name="Noonan A.J.C."/>
            <person name="Dofher K."/>
            <person name="Koch M."/>
            <person name="Kieft B."/>
            <person name="Lin X."/>
            <person name="Ziels R.M."/>
            <person name="Hallam S.J."/>
        </authorList>
    </citation>
    <scope>NUCLEOTIDE SEQUENCE</scope>
    <source>
        <strain evidence="1">AB48</strain>
    </source>
</reference>